<proteinExistence type="predicted"/>
<dbReference type="EMBL" id="HBEL01039785">
    <property type="protein sequence ID" value="CAD8422360.1"/>
    <property type="molecule type" value="Transcribed_RNA"/>
</dbReference>
<evidence type="ECO:0000313" key="2">
    <source>
        <dbReference type="EMBL" id="CAD8422360.1"/>
    </source>
</evidence>
<sequence length="190" mass="20169">MVRLQPSLALMLVGASSALQQPLPQSTQKSRRELLSFVGTGIVGVTFAVATPESAFAAQLKTGSSSVFTGDYEDPQHPGCLRQVKIVGAPLKGDGTRSPVPVVEVTGYDGKGDSGMCKDRPERSDLWKVTGKLLAQDKAVIDFSPKGGPSDLVGKWDAGGIVFPDGNKWIKIEGGTRDRRPKDMSTLKGD</sequence>
<accession>A0A7S0GII3</accession>
<name>A0A7S0GII3_9STRA</name>
<evidence type="ECO:0000256" key="1">
    <source>
        <dbReference type="SAM" id="SignalP"/>
    </source>
</evidence>
<reference evidence="2" key="1">
    <citation type="submission" date="2021-01" db="EMBL/GenBank/DDBJ databases">
        <authorList>
            <person name="Corre E."/>
            <person name="Pelletier E."/>
            <person name="Niang G."/>
            <person name="Scheremetjew M."/>
            <person name="Finn R."/>
            <person name="Kale V."/>
            <person name="Holt S."/>
            <person name="Cochrane G."/>
            <person name="Meng A."/>
            <person name="Brown T."/>
            <person name="Cohen L."/>
        </authorList>
    </citation>
    <scope>NUCLEOTIDE SEQUENCE</scope>
    <source>
        <strain evidence="2">CCAP1064/1</strain>
    </source>
</reference>
<gene>
    <name evidence="2" type="ORF">PINE0816_LOCUS18516</name>
</gene>
<dbReference type="AlphaFoldDB" id="A0A7S0GII3"/>
<protein>
    <submittedName>
        <fullName evidence="2">Uncharacterized protein</fullName>
    </submittedName>
</protein>
<feature type="chain" id="PRO_5031555101" evidence="1">
    <location>
        <begin position="19"/>
        <end position="190"/>
    </location>
</feature>
<keyword evidence="1" id="KW-0732">Signal</keyword>
<organism evidence="2">
    <name type="scientific">Proboscia inermis</name>
    <dbReference type="NCBI Taxonomy" id="420281"/>
    <lineage>
        <taxon>Eukaryota</taxon>
        <taxon>Sar</taxon>
        <taxon>Stramenopiles</taxon>
        <taxon>Ochrophyta</taxon>
        <taxon>Bacillariophyta</taxon>
        <taxon>Coscinodiscophyceae</taxon>
        <taxon>Rhizosoleniophycidae</taxon>
        <taxon>Rhizosoleniales</taxon>
        <taxon>Rhizosoleniaceae</taxon>
        <taxon>Proboscia</taxon>
    </lineage>
</organism>
<feature type="signal peptide" evidence="1">
    <location>
        <begin position="1"/>
        <end position="18"/>
    </location>
</feature>